<protein>
    <submittedName>
        <fullName evidence="1">Uncharacterized protein</fullName>
    </submittedName>
</protein>
<accession>A0A6M3K9Z1</accession>
<dbReference type="EMBL" id="MT143458">
    <property type="protein sequence ID" value="QJA97049.1"/>
    <property type="molecule type" value="Genomic_DNA"/>
</dbReference>
<gene>
    <name evidence="1" type="ORF">MM415A01032_0002</name>
    <name evidence="2" type="ORF">MM415B06759_0001</name>
</gene>
<dbReference type="AlphaFoldDB" id="A0A6M3K9Z1"/>
<reference evidence="1" key="1">
    <citation type="submission" date="2020-03" db="EMBL/GenBank/DDBJ databases">
        <title>The deep terrestrial virosphere.</title>
        <authorList>
            <person name="Holmfeldt K."/>
            <person name="Nilsson E."/>
            <person name="Simone D."/>
            <person name="Lopez-Fernandez M."/>
            <person name="Wu X."/>
            <person name="de Brujin I."/>
            <person name="Lundin D."/>
            <person name="Andersson A."/>
            <person name="Bertilsson S."/>
            <person name="Dopson M."/>
        </authorList>
    </citation>
    <scope>NUCLEOTIDE SEQUENCE</scope>
    <source>
        <strain evidence="1">MM415A01032</strain>
        <strain evidence="2">MM415B06759</strain>
    </source>
</reference>
<evidence type="ECO:0000313" key="1">
    <source>
        <dbReference type="EMBL" id="QJA78670.1"/>
    </source>
</evidence>
<name>A0A6M3K9Z1_9ZZZZ</name>
<evidence type="ECO:0000313" key="2">
    <source>
        <dbReference type="EMBL" id="QJA97049.1"/>
    </source>
</evidence>
<dbReference type="EMBL" id="MT142348">
    <property type="protein sequence ID" value="QJA78670.1"/>
    <property type="molecule type" value="Genomic_DNA"/>
</dbReference>
<proteinExistence type="predicted"/>
<organism evidence="1">
    <name type="scientific">viral metagenome</name>
    <dbReference type="NCBI Taxonomy" id="1070528"/>
    <lineage>
        <taxon>unclassified sequences</taxon>
        <taxon>metagenomes</taxon>
        <taxon>organismal metagenomes</taxon>
    </lineage>
</organism>
<sequence length="74" mass="8482">MKGNPYLGVVVDNREPRDYIIKKELEPLLKNVGGYAYTVYLADGTPMYMSEPTLEAIELRLRRGYPVKSLAIYQ</sequence>